<keyword evidence="1" id="KW-0472">Membrane</keyword>
<keyword evidence="1" id="KW-0812">Transmembrane</keyword>
<accession>A0A2M4DIM2</accession>
<name>A0A2M4DIM2_ANODA</name>
<sequence>MSKWRTKQNALRNIMVVITLPAYVPSVAAVAAAAPIELSGSMLVVLVSCLSLSCPKCHLLLPLLISSGLMVAFLYVEQIDRLGRPPQKIKKIKRIGNGRVKVLWFALECEGEKMPFGVLRIQRFPASQPARQPATSFPRDASALSSLV</sequence>
<reference evidence="2" key="1">
    <citation type="submission" date="2018-01" db="EMBL/GenBank/DDBJ databases">
        <title>An insight into the sialome of Amazonian anophelines.</title>
        <authorList>
            <person name="Ribeiro J.M."/>
            <person name="Scarpassa V."/>
            <person name="Calvo E."/>
        </authorList>
    </citation>
    <scope>NUCLEOTIDE SEQUENCE</scope>
</reference>
<keyword evidence="1" id="KW-1133">Transmembrane helix</keyword>
<organism evidence="2">
    <name type="scientific">Anopheles darlingi</name>
    <name type="common">Mosquito</name>
    <dbReference type="NCBI Taxonomy" id="43151"/>
    <lineage>
        <taxon>Eukaryota</taxon>
        <taxon>Metazoa</taxon>
        <taxon>Ecdysozoa</taxon>
        <taxon>Arthropoda</taxon>
        <taxon>Hexapoda</taxon>
        <taxon>Insecta</taxon>
        <taxon>Pterygota</taxon>
        <taxon>Neoptera</taxon>
        <taxon>Endopterygota</taxon>
        <taxon>Diptera</taxon>
        <taxon>Nematocera</taxon>
        <taxon>Culicoidea</taxon>
        <taxon>Culicidae</taxon>
        <taxon>Anophelinae</taxon>
        <taxon>Anopheles</taxon>
    </lineage>
</organism>
<evidence type="ECO:0000256" key="1">
    <source>
        <dbReference type="SAM" id="Phobius"/>
    </source>
</evidence>
<protein>
    <submittedName>
        <fullName evidence="2">Uncharacterized protein</fullName>
    </submittedName>
</protein>
<feature type="transmembrane region" description="Helical" evidence="1">
    <location>
        <begin position="57"/>
        <end position="76"/>
    </location>
</feature>
<dbReference type="AlphaFoldDB" id="A0A2M4DIM2"/>
<evidence type="ECO:0000313" key="2">
    <source>
        <dbReference type="EMBL" id="MBW77406.1"/>
    </source>
</evidence>
<proteinExistence type="predicted"/>
<dbReference type="EMBL" id="GGFL01013228">
    <property type="protein sequence ID" value="MBW77406.1"/>
    <property type="molecule type" value="Transcribed_RNA"/>
</dbReference>